<accession>A0A345VIH9</accession>
<dbReference type="EMBL" id="CP022601">
    <property type="protein sequence ID" value="AXJ12531.1"/>
    <property type="molecule type" value="Genomic_DNA"/>
</dbReference>
<sequence>MKVIKRRGIFWRGGSDNSQIQSQMNNGHTVVVGDNMLNPRYIEIIDFEEVVVDGYE</sequence>
<evidence type="ECO:0000313" key="2">
    <source>
        <dbReference type="EMBL" id="AXJ12531.1"/>
    </source>
</evidence>
<dbReference type="Proteomes" id="UP000255411">
    <property type="component" value="Chromosome"/>
</dbReference>
<reference evidence="2 3" key="1">
    <citation type="submission" date="2017-07" db="EMBL/GenBank/DDBJ databases">
        <title>Streptococcus pluranimalium as cause of bovine abortion.</title>
        <authorList>
            <person name="Rodriguez Campos S."/>
            <person name="Gobeli Brawand S."/>
            <person name="Brodard I."/>
            <person name="Rychener L."/>
            <person name="Perreten V."/>
        </authorList>
    </citation>
    <scope>NUCLEOTIDE SEQUENCE [LARGE SCALE GENOMIC DNA]</scope>
    <source>
        <strain evidence="2 3">14A0014</strain>
    </source>
</reference>
<protein>
    <submittedName>
        <fullName evidence="2">Uncharacterized protein</fullName>
    </submittedName>
</protein>
<evidence type="ECO:0000313" key="3">
    <source>
        <dbReference type="Proteomes" id="UP000255411"/>
    </source>
</evidence>
<name>A0A345VIH9_9STRE</name>
<proteinExistence type="predicted"/>
<evidence type="ECO:0000313" key="1">
    <source>
        <dbReference type="EMBL" id="AXJ12491.1"/>
    </source>
</evidence>
<dbReference type="AlphaFoldDB" id="A0A345VIH9"/>
<gene>
    <name evidence="1" type="ORF">Sp14A_05610</name>
    <name evidence="2" type="ORF">Sp14A_06010</name>
</gene>
<dbReference type="EMBL" id="CP022601">
    <property type="protein sequence ID" value="AXJ12491.1"/>
    <property type="molecule type" value="Genomic_DNA"/>
</dbReference>
<organism evidence="2 3">
    <name type="scientific">Streptococcus pluranimalium</name>
    <dbReference type="NCBI Taxonomy" id="82348"/>
    <lineage>
        <taxon>Bacteria</taxon>
        <taxon>Bacillati</taxon>
        <taxon>Bacillota</taxon>
        <taxon>Bacilli</taxon>
        <taxon>Lactobacillales</taxon>
        <taxon>Streptococcaceae</taxon>
        <taxon>Streptococcus</taxon>
    </lineage>
</organism>